<accession>A0A8J8PF88</accession>
<keyword evidence="3 5" id="KW-0697">Rotamase</keyword>
<dbReference type="Gene3D" id="3.10.50.40">
    <property type="match status" value="1"/>
</dbReference>
<evidence type="ECO:0000256" key="3">
    <source>
        <dbReference type="ARBA" id="ARBA00023110"/>
    </source>
</evidence>
<dbReference type="PANTHER" id="PTHR47861:SF2">
    <property type="entry name" value="LONG-TYPE PEPTIDYL-PROLYL CIS-TRANS ISOMERASE"/>
    <property type="match status" value="1"/>
</dbReference>
<dbReference type="OMA" id="NTAFMQN"/>
<dbReference type="Proteomes" id="UP000752814">
    <property type="component" value="Unassembled WGS sequence"/>
</dbReference>
<dbReference type="Pfam" id="PF22199">
    <property type="entry name" value="FKBP26_IF"/>
    <property type="match status" value="1"/>
</dbReference>
<dbReference type="GeneID" id="41323197"/>
<dbReference type="InterPro" id="IPR046357">
    <property type="entry name" value="PPIase_dom_sf"/>
</dbReference>
<dbReference type="RefSeq" id="WP_020448667.1">
    <property type="nucleotide sequence ID" value="NZ_CAYAXV010000006.1"/>
</dbReference>
<evidence type="ECO:0000256" key="5">
    <source>
        <dbReference type="PROSITE-ProRule" id="PRU00277"/>
    </source>
</evidence>
<feature type="domain" description="PPIase FKBP-type" evidence="8">
    <location>
        <begin position="10"/>
        <end position="117"/>
    </location>
</feature>
<evidence type="ECO:0000256" key="1">
    <source>
        <dbReference type="ARBA" id="ARBA00000971"/>
    </source>
</evidence>
<dbReference type="InterPro" id="IPR048261">
    <property type="entry name" value="SlpA/SlyD-like_ins_sf"/>
</dbReference>
<dbReference type="InterPro" id="IPR040825">
    <property type="entry name" value="FKBP26_C"/>
</dbReference>
<dbReference type="InterPro" id="IPR001179">
    <property type="entry name" value="PPIase_FKBP_dom"/>
</dbReference>
<dbReference type="SUPFAM" id="SSF54534">
    <property type="entry name" value="FKBP-like"/>
    <property type="match status" value="1"/>
</dbReference>
<dbReference type="PROSITE" id="PS50059">
    <property type="entry name" value="FKBP_PPIASE"/>
    <property type="match status" value="1"/>
</dbReference>
<evidence type="ECO:0000259" key="8">
    <source>
        <dbReference type="PROSITE" id="PS50059"/>
    </source>
</evidence>
<evidence type="ECO:0000256" key="4">
    <source>
        <dbReference type="ARBA" id="ARBA00023235"/>
    </source>
</evidence>
<comment type="catalytic activity">
    <reaction evidence="1 5 6">
        <text>[protein]-peptidylproline (omega=180) = [protein]-peptidylproline (omega=0)</text>
        <dbReference type="Rhea" id="RHEA:16237"/>
        <dbReference type="Rhea" id="RHEA-COMP:10747"/>
        <dbReference type="Rhea" id="RHEA-COMP:10748"/>
        <dbReference type="ChEBI" id="CHEBI:83833"/>
        <dbReference type="ChEBI" id="CHEBI:83834"/>
        <dbReference type="EC" id="5.2.1.8"/>
    </reaction>
</comment>
<dbReference type="InterPro" id="IPR054016">
    <property type="entry name" value="FKBP26_IF"/>
</dbReference>
<dbReference type="Pfam" id="PF00254">
    <property type="entry name" value="FKBP_C"/>
    <property type="match status" value="1"/>
</dbReference>
<dbReference type="PANTHER" id="PTHR47861">
    <property type="entry name" value="FKBP-TYPE PEPTIDYL-PROLYL CIS-TRANS ISOMERASE SLYD"/>
    <property type="match status" value="1"/>
</dbReference>
<keyword evidence="4 5" id="KW-0413">Isomerase</keyword>
<name>A0A8J8PF88_9ARCH</name>
<evidence type="ECO:0000256" key="6">
    <source>
        <dbReference type="RuleBase" id="RU003915"/>
    </source>
</evidence>
<evidence type="ECO:0000313" key="9">
    <source>
        <dbReference type="EMBL" id="TQS84775.1"/>
    </source>
</evidence>
<feature type="compositionally biased region" description="Acidic residues" evidence="7">
    <location>
        <begin position="246"/>
        <end position="256"/>
    </location>
</feature>
<dbReference type="Gene3D" id="3.30.70.2210">
    <property type="match status" value="1"/>
</dbReference>
<comment type="caution">
    <text evidence="9">The sequence shown here is derived from an EMBL/GenBank/DDBJ whole genome shotgun (WGS) entry which is preliminary data.</text>
</comment>
<protein>
    <recommendedName>
        <fullName evidence="6">Peptidyl-prolyl cis-trans isomerase</fullName>
        <ecNumber evidence="6">5.2.1.8</ecNumber>
    </recommendedName>
</protein>
<proteinExistence type="inferred from homology"/>
<dbReference type="EMBL" id="LVVT01000001">
    <property type="protein sequence ID" value="TQS84775.1"/>
    <property type="molecule type" value="Genomic_DNA"/>
</dbReference>
<feature type="region of interest" description="Disordered" evidence="7">
    <location>
        <begin position="229"/>
        <end position="256"/>
    </location>
</feature>
<reference evidence="9" key="1">
    <citation type="submission" date="2016-03" db="EMBL/GenBank/DDBJ databases">
        <authorList>
            <person name="Borrel G."/>
            <person name="Mccann A."/>
            <person name="O'Toole P.W."/>
        </authorList>
    </citation>
    <scope>NUCLEOTIDE SEQUENCE</scope>
    <source>
        <strain evidence="9">183</strain>
    </source>
</reference>
<dbReference type="EC" id="5.2.1.8" evidence="6"/>
<sequence length="256" mass="28732">MSEDNKIVKGDVISLDFSGYIEESNTLFDTTNEQIAQDNGVYDEKSTYAPISYLVGSGRIFPGLEEAIEGAELNKEYEITVPFEKGAGARDSRLVETISIRDFAKQDVQPYVGMEFQSRNRTGIVTAVTAGRVRVDYNSPLAGKNLKYVFTVVSKAQNDDEKIEGILKMDYGTSEGFSISISENVIEIVLPDVCKYDSNWGMAKYRVIADLREALGDKNVRFVEEYVKNVPKEDEPKEEERVPEEIAPEEIPPEEQ</sequence>
<evidence type="ECO:0000313" key="10">
    <source>
        <dbReference type="Proteomes" id="UP000752814"/>
    </source>
</evidence>
<organism evidence="9 10">
    <name type="scientific">Candidatus Methanomassiliicoccus intestinalis</name>
    <dbReference type="NCBI Taxonomy" id="1406512"/>
    <lineage>
        <taxon>Archaea</taxon>
        <taxon>Methanobacteriati</taxon>
        <taxon>Thermoplasmatota</taxon>
        <taxon>Thermoplasmata</taxon>
        <taxon>Methanomassiliicoccales</taxon>
        <taxon>Methanomassiliicoccaceae</taxon>
        <taxon>Methanomassiliicoccus</taxon>
    </lineage>
</organism>
<dbReference type="Pfam" id="PF18046">
    <property type="entry name" value="FKBP26_C"/>
    <property type="match status" value="1"/>
</dbReference>
<dbReference type="Gene3D" id="2.40.10.330">
    <property type="match status" value="1"/>
</dbReference>
<dbReference type="GO" id="GO:0003755">
    <property type="term" value="F:peptidyl-prolyl cis-trans isomerase activity"/>
    <property type="evidence" value="ECO:0007669"/>
    <property type="project" value="UniProtKB-UniRule"/>
</dbReference>
<dbReference type="AlphaFoldDB" id="A0A8J8PF88"/>
<evidence type="ECO:0000256" key="7">
    <source>
        <dbReference type="SAM" id="MobiDB-lite"/>
    </source>
</evidence>
<feature type="compositionally biased region" description="Basic and acidic residues" evidence="7">
    <location>
        <begin position="229"/>
        <end position="244"/>
    </location>
</feature>
<gene>
    <name evidence="9" type="ORF">A3207_01725</name>
</gene>
<comment type="similarity">
    <text evidence="2 6">Belongs to the FKBP-type PPIase family.</text>
</comment>
<evidence type="ECO:0000256" key="2">
    <source>
        <dbReference type="ARBA" id="ARBA00006577"/>
    </source>
</evidence>